<proteinExistence type="predicted"/>
<organism evidence="1 2">
    <name type="scientific">Lentzea kristufekii</name>
    <dbReference type="NCBI Taxonomy" id="3095430"/>
    <lineage>
        <taxon>Bacteria</taxon>
        <taxon>Bacillati</taxon>
        <taxon>Actinomycetota</taxon>
        <taxon>Actinomycetes</taxon>
        <taxon>Pseudonocardiales</taxon>
        <taxon>Pseudonocardiaceae</taxon>
        <taxon>Lentzea</taxon>
    </lineage>
</organism>
<sequence length="874" mass="93955">MTDSLRPGDLSGLAESSLAAAGEFVALAALARSSQNPDPAVAALAAASRDEVAFTWLWALVRQSEQRWRPAKLPGGIAVPDELHQQVTEFICSAPSGLPQRQTTLAEDAAARLLTAIGGTPLGLNIARATLSEPQAPSARVRTAACDLLGASTDPEGRVLVRGLIAKVTEHKRAIELSRLHPPYSEEELTELLSALAHITNRPVEEADFKTVATVAARLPDTALAEFLATDWSLPANKQKIMQFGLVQNLGAARLQAVLAHPVGEATTRLLLSHAQNLPAADLPELGSYTFSAFPSEWSKPIWNNVAQNIHFARQHRAARRGPALEALWTLTLASSDDQTSQWLAELLDSGDLIAEAREHTANAAATARLGAVAAALLQRKPNEAWAEEVAATASELGDDFYAGLGAQLPHDTRLPDVLRPGIMASPVAMAALARNGFATQLVEWADTAAAALTLLDATHSDLTDSEILSLLARTNWATIGTDAYVELCQTLHDRLPILAHELELAVQSLTGPEASAAPPEVLAKLLTLGLHAGLRHDLGDQATTDAVTRLLDLPATQVVDAASAWVRSLDLSPDDHDCDPHRVRTVLEADNQRGGTLPSLSALRTDLAARLSDLAQNTDLETPQRVAHLLLAAEVDPGAARAAALLLGRAINNNLRTAAATVLAETQGHPDDLDHILELLNNETRQDIRQLLEAAKHRIHSGTIGEALTALTDLVNMPKGDARIDPLILIPDASHHQRFIHWVDRARARADNQDDPGEFIAAVINLADQMVDFVLISATDAGANTGLKPEHVQALRDNGSSRLDVGALLIRQQLQQLFSWFPTCLTLRRKRTAHPSPLGTTQPHNLGPNDLITAKSLFRDITEGWIDDMHRYN</sequence>
<gene>
    <name evidence="1" type="ORF">SK571_31045</name>
</gene>
<reference evidence="1 2" key="1">
    <citation type="submission" date="2023-11" db="EMBL/GenBank/DDBJ databases">
        <title>Lentzea sokolovensis, sp. nov., Lentzea kristufkii, sp. nov., and Lentzea miocenensis, sp. nov., rare actinobacteria from Sokolov Coal Basin, Miocene lacustrine sediment, Czech Republic.</title>
        <authorList>
            <person name="Lara A."/>
            <person name="Kotroba L."/>
            <person name="Nouioui I."/>
            <person name="Neumann-Schaal M."/>
            <person name="Mast Y."/>
            <person name="Chronakova A."/>
        </authorList>
    </citation>
    <scope>NUCLEOTIDE SEQUENCE [LARGE SCALE GENOMIC DNA]</scope>
    <source>
        <strain evidence="1 2">BCCO 10_0798</strain>
    </source>
</reference>
<evidence type="ECO:0008006" key="3">
    <source>
        <dbReference type="Google" id="ProtNLM"/>
    </source>
</evidence>
<name>A0ABU4TZU0_9PSEU</name>
<dbReference type="EMBL" id="JAXAVV010000017">
    <property type="protein sequence ID" value="MDX8053828.1"/>
    <property type="molecule type" value="Genomic_DNA"/>
</dbReference>
<accession>A0ABU4TZU0</accession>
<dbReference type="RefSeq" id="WP_319987627.1">
    <property type="nucleotide sequence ID" value="NZ_JAXAVV010000017.1"/>
</dbReference>
<dbReference type="Proteomes" id="UP001271792">
    <property type="component" value="Unassembled WGS sequence"/>
</dbReference>
<keyword evidence="2" id="KW-1185">Reference proteome</keyword>
<protein>
    <recommendedName>
        <fullName evidence="3">HEAT repeat-containing protein</fullName>
    </recommendedName>
</protein>
<evidence type="ECO:0000313" key="1">
    <source>
        <dbReference type="EMBL" id="MDX8053828.1"/>
    </source>
</evidence>
<comment type="caution">
    <text evidence="1">The sequence shown here is derived from an EMBL/GenBank/DDBJ whole genome shotgun (WGS) entry which is preliminary data.</text>
</comment>
<evidence type="ECO:0000313" key="2">
    <source>
        <dbReference type="Proteomes" id="UP001271792"/>
    </source>
</evidence>